<comment type="caution">
    <text evidence="2">The sequence shown here is derived from an EMBL/GenBank/DDBJ whole genome shotgun (WGS) entry which is preliminary data.</text>
</comment>
<dbReference type="Proteomes" id="UP000887013">
    <property type="component" value="Unassembled WGS sequence"/>
</dbReference>
<dbReference type="EMBL" id="BMAW01109482">
    <property type="protein sequence ID" value="GFT38638.1"/>
    <property type="molecule type" value="Genomic_DNA"/>
</dbReference>
<gene>
    <name evidence="2" type="ORF">NPIL_43831</name>
</gene>
<dbReference type="AlphaFoldDB" id="A0A8X6NWU9"/>
<proteinExistence type="predicted"/>
<accession>A0A8X6NWU9</accession>
<feature type="region of interest" description="Disordered" evidence="1">
    <location>
        <begin position="1"/>
        <end position="79"/>
    </location>
</feature>
<name>A0A8X6NWU9_NEPPI</name>
<keyword evidence="3" id="KW-1185">Reference proteome</keyword>
<organism evidence="2 3">
    <name type="scientific">Nephila pilipes</name>
    <name type="common">Giant wood spider</name>
    <name type="synonym">Nephila maculata</name>
    <dbReference type="NCBI Taxonomy" id="299642"/>
    <lineage>
        <taxon>Eukaryota</taxon>
        <taxon>Metazoa</taxon>
        <taxon>Ecdysozoa</taxon>
        <taxon>Arthropoda</taxon>
        <taxon>Chelicerata</taxon>
        <taxon>Arachnida</taxon>
        <taxon>Araneae</taxon>
        <taxon>Araneomorphae</taxon>
        <taxon>Entelegynae</taxon>
        <taxon>Araneoidea</taxon>
        <taxon>Nephilidae</taxon>
        <taxon>Nephila</taxon>
    </lineage>
</organism>
<feature type="compositionally biased region" description="Basic and acidic residues" evidence="1">
    <location>
        <begin position="60"/>
        <end position="79"/>
    </location>
</feature>
<evidence type="ECO:0000256" key="1">
    <source>
        <dbReference type="SAM" id="MobiDB-lite"/>
    </source>
</evidence>
<sequence>MAMKIRDSSDEAINGSKRNESRSKKLSSSSGEEFVIKRNKGDLLGKEVNECTPEEEYSESDSKEVDLDKERQQIKKEVQ</sequence>
<evidence type="ECO:0000313" key="2">
    <source>
        <dbReference type="EMBL" id="GFT38638.1"/>
    </source>
</evidence>
<reference evidence="2" key="1">
    <citation type="submission" date="2020-08" db="EMBL/GenBank/DDBJ databases">
        <title>Multicomponent nature underlies the extraordinary mechanical properties of spider dragline silk.</title>
        <authorList>
            <person name="Kono N."/>
            <person name="Nakamura H."/>
            <person name="Mori M."/>
            <person name="Yoshida Y."/>
            <person name="Ohtoshi R."/>
            <person name="Malay A.D."/>
            <person name="Moran D.A.P."/>
            <person name="Tomita M."/>
            <person name="Numata K."/>
            <person name="Arakawa K."/>
        </authorList>
    </citation>
    <scope>NUCLEOTIDE SEQUENCE</scope>
</reference>
<feature type="compositionally biased region" description="Basic and acidic residues" evidence="1">
    <location>
        <begin position="34"/>
        <end position="49"/>
    </location>
</feature>
<protein>
    <submittedName>
        <fullName evidence="2">Uncharacterized protein</fullName>
    </submittedName>
</protein>
<evidence type="ECO:0000313" key="3">
    <source>
        <dbReference type="Proteomes" id="UP000887013"/>
    </source>
</evidence>